<proteinExistence type="predicted"/>
<dbReference type="STRING" id="1943.AQJ64_29600"/>
<accession>A0A117R9Z6</accession>
<feature type="signal peptide" evidence="2">
    <location>
        <begin position="1"/>
        <end position="23"/>
    </location>
</feature>
<dbReference type="PROSITE" id="PS51257">
    <property type="entry name" value="PROKAR_LIPOPROTEIN"/>
    <property type="match status" value="1"/>
</dbReference>
<protein>
    <recommendedName>
        <fullName evidence="5">Lipoprotein</fullName>
    </recommendedName>
</protein>
<dbReference type="OrthoDB" id="5114877at2"/>
<name>A0A117R9Z6_9ACTN</name>
<keyword evidence="4" id="KW-1185">Reference proteome</keyword>
<gene>
    <name evidence="3" type="ORF">AQJ64_29600</name>
</gene>
<evidence type="ECO:0000256" key="1">
    <source>
        <dbReference type="SAM" id="MobiDB-lite"/>
    </source>
</evidence>
<sequence>MHRHVRRLLGVPVCALTAALLLAGCGGSGDGGEERTAASKSAAPTARPMTLEALGKAVGCTTAPKEAGKTLDFRQGVCGSADAEYVLLTFDTTEGQRGWLDTAQMYGGVYLVGNRWVLSADPRSEMEKLRKELGGTVEDASANGLNGASPSAG</sequence>
<evidence type="ECO:0000313" key="3">
    <source>
        <dbReference type="EMBL" id="KUN79229.1"/>
    </source>
</evidence>
<dbReference type="AlphaFoldDB" id="A0A117R9Z6"/>
<feature type="region of interest" description="Disordered" evidence="1">
    <location>
        <begin position="130"/>
        <end position="153"/>
    </location>
</feature>
<feature type="compositionally biased region" description="Polar residues" evidence="1">
    <location>
        <begin position="143"/>
        <end position="153"/>
    </location>
</feature>
<reference evidence="3 4" key="1">
    <citation type="submission" date="2015-10" db="EMBL/GenBank/DDBJ databases">
        <title>Draft genome sequence of Streptomyces griseoruber DSM 40281, type strain for the species Streptomyces griseoruber.</title>
        <authorList>
            <person name="Ruckert C."/>
            <person name="Winkler A."/>
            <person name="Kalinowski J."/>
            <person name="Kampfer P."/>
            <person name="Glaeser S."/>
        </authorList>
    </citation>
    <scope>NUCLEOTIDE SEQUENCE [LARGE SCALE GENOMIC DNA]</scope>
    <source>
        <strain evidence="3 4">DSM 40281</strain>
    </source>
</reference>
<organism evidence="3 4">
    <name type="scientific">Streptomyces griseoruber</name>
    <dbReference type="NCBI Taxonomy" id="1943"/>
    <lineage>
        <taxon>Bacteria</taxon>
        <taxon>Bacillati</taxon>
        <taxon>Actinomycetota</taxon>
        <taxon>Actinomycetes</taxon>
        <taxon>Kitasatosporales</taxon>
        <taxon>Streptomycetaceae</taxon>
        <taxon>Streptomyces</taxon>
    </lineage>
</organism>
<dbReference type="Proteomes" id="UP000052982">
    <property type="component" value="Unassembled WGS sequence"/>
</dbReference>
<dbReference type="RefSeq" id="WP_055633083.1">
    <property type="nucleotide sequence ID" value="NZ_JBIRRP010000018.1"/>
</dbReference>
<comment type="caution">
    <text evidence="3">The sequence shown here is derived from an EMBL/GenBank/DDBJ whole genome shotgun (WGS) entry which is preliminary data.</text>
</comment>
<evidence type="ECO:0000313" key="4">
    <source>
        <dbReference type="Proteomes" id="UP000052982"/>
    </source>
</evidence>
<evidence type="ECO:0008006" key="5">
    <source>
        <dbReference type="Google" id="ProtNLM"/>
    </source>
</evidence>
<keyword evidence="2" id="KW-0732">Signal</keyword>
<feature type="chain" id="PRO_5039726513" description="Lipoprotein" evidence="2">
    <location>
        <begin position="24"/>
        <end position="153"/>
    </location>
</feature>
<dbReference type="EMBL" id="LMWW01000049">
    <property type="protein sequence ID" value="KUN79229.1"/>
    <property type="molecule type" value="Genomic_DNA"/>
</dbReference>
<evidence type="ECO:0000256" key="2">
    <source>
        <dbReference type="SAM" id="SignalP"/>
    </source>
</evidence>